<sequence length="729" mass="75920">MIDAERDAAEESVADGPGSADAAVVDAEASAAAAAKRAKAEKIGRVAAIFIMPLIFVGMMITGYLGAMTSPQPRDMPIAVAGSGAAAFAEALGNEQPDSTDVRVVADAGEATRLVVDRDVAAAVDVDADAGSAVVYSATAAGSSQSSVVTQLVTPTAVGLGLDVTTEDLMPLPDSDMAGMGAMFLATALAMAGYLPFSFLVSNSPELLRFRRIVPLLAGWAAVMAGLVWLVSGPILGVLPSGHAGSVLAIAWLVVFAIGAVQLFFTRIFGAMAVVVGLLFIMVLGVPASNMGVSVYSMPTFYRYLHEFLPVPAVGEAMRSVLYFNGAGVWPHILVLAIGAAAGLLLTLGVDAIKRHRNPNPKPITINMPSLHGGPRPKNPVWRYVSLVVFPLLMVAMMISAMLGAMGSPSPKDMPVAVVGQGAAQTVQQLGRQMGGSFDLTIVDAEEQARSQVEDRDVAAAFLLPSAERQTATLITNEAAGSSAQTLLSSVFAKVADQMGVPLAVDDVAPLPDRDSNGIASMYIAMGWILAGFMMIVVGANSAPTTRPLRVLLPLTVVYSAFMSLLVWLIAAPITGAVEGRFWPLFGIGMVAIACVAMVAAVFERLLGMFSIIPIVGILMFLGMPASNGAISIYMVPQAFQSLYGVLPMSAAVEAVRSVLYFHGDTVGGNLLVLGIWGLIALLLVVLIDRLKPPSTVIEEVVIPDPIAARRPRGEERAEDEAGVSVSAP</sequence>
<comment type="caution">
    <text evidence="8">The sequence shown here is derived from an EMBL/GenBank/DDBJ whole genome shotgun (WGS) entry which is preliminary data.</text>
</comment>
<evidence type="ECO:0000259" key="7">
    <source>
        <dbReference type="Pfam" id="PF12698"/>
    </source>
</evidence>
<feature type="region of interest" description="Disordered" evidence="5">
    <location>
        <begin position="1"/>
        <end position="20"/>
    </location>
</feature>
<keyword evidence="3 6" id="KW-1133">Transmembrane helix</keyword>
<evidence type="ECO:0000256" key="1">
    <source>
        <dbReference type="ARBA" id="ARBA00004141"/>
    </source>
</evidence>
<keyword evidence="9" id="KW-1185">Reference proteome</keyword>
<evidence type="ECO:0000256" key="4">
    <source>
        <dbReference type="ARBA" id="ARBA00023136"/>
    </source>
</evidence>
<feature type="transmembrane region" description="Helical" evidence="6">
    <location>
        <begin position="582"/>
        <end position="603"/>
    </location>
</feature>
<gene>
    <name evidence="8" type="ORF">ACFFJD_13845</name>
</gene>
<evidence type="ECO:0000256" key="3">
    <source>
        <dbReference type="ARBA" id="ARBA00022989"/>
    </source>
</evidence>
<feature type="transmembrane region" description="Helical" evidence="6">
    <location>
        <begin position="177"/>
        <end position="201"/>
    </location>
</feature>
<feature type="transmembrane region" description="Helical" evidence="6">
    <location>
        <begin position="615"/>
        <end position="636"/>
    </location>
</feature>
<dbReference type="Proteomes" id="UP001589783">
    <property type="component" value="Unassembled WGS sequence"/>
</dbReference>
<dbReference type="InterPro" id="IPR051328">
    <property type="entry name" value="T7SS_ABC-Transporter"/>
</dbReference>
<dbReference type="RefSeq" id="WP_382365122.1">
    <property type="nucleotide sequence ID" value="NZ_JBHLWV010000024.1"/>
</dbReference>
<feature type="transmembrane region" description="Helical" evidence="6">
    <location>
        <begin position="213"/>
        <end position="231"/>
    </location>
</feature>
<comment type="subcellular location">
    <subcellularLocation>
        <location evidence="1">Membrane</location>
        <topology evidence="1">Multi-pass membrane protein</topology>
    </subcellularLocation>
</comment>
<feature type="transmembrane region" description="Helical" evidence="6">
    <location>
        <begin position="243"/>
        <end position="261"/>
    </location>
</feature>
<feature type="transmembrane region" description="Helical" evidence="6">
    <location>
        <begin position="329"/>
        <end position="350"/>
    </location>
</feature>
<evidence type="ECO:0000256" key="6">
    <source>
        <dbReference type="SAM" id="Phobius"/>
    </source>
</evidence>
<reference evidence="8 9" key="1">
    <citation type="submission" date="2024-09" db="EMBL/GenBank/DDBJ databases">
        <authorList>
            <person name="Sun Q."/>
            <person name="Mori K."/>
        </authorList>
    </citation>
    <scope>NUCLEOTIDE SEQUENCE [LARGE SCALE GENOMIC DNA]</scope>
    <source>
        <strain evidence="8 9">CCM 7957</strain>
    </source>
</reference>
<feature type="domain" description="ABC-2 type transporter transmembrane" evidence="7">
    <location>
        <begin position="385"/>
        <end position="686"/>
    </location>
</feature>
<proteinExistence type="predicted"/>
<evidence type="ECO:0000313" key="9">
    <source>
        <dbReference type="Proteomes" id="UP001589783"/>
    </source>
</evidence>
<evidence type="ECO:0000256" key="5">
    <source>
        <dbReference type="SAM" id="MobiDB-lite"/>
    </source>
</evidence>
<feature type="transmembrane region" description="Helical" evidence="6">
    <location>
        <begin position="551"/>
        <end position="570"/>
    </location>
</feature>
<keyword evidence="4 6" id="KW-0472">Membrane</keyword>
<feature type="transmembrane region" description="Helical" evidence="6">
    <location>
        <begin position="268"/>
        <end position="288"/>
    </location>
</feature>
<accession>A0ABV6HAM3</accession>
<dbReference type="PANTHER" id="PTHR43077:SF10">
    <property type="entry name" value="TRANSPORT PERMEASE PROTEIN"/>
    <property type="match status" value="1"/>
</dbReference>
<protein>
    <submittedName>
        <fullName evidence="8">ABC transporter permease</fullName>
    </submittedName>
</protein>
<evidence type="ECO:0000313" key="8">
    <source>
        <dbReference type="EMBL" id="MFC0315932.1"/>
    </source>
</evidence>
<feature type="transmembrane region" description="Helical" evidence="6">
    <location>
        <begin position="46"/>
        <end position="67"/>
    </location>
</feature>
<feature type="transmembrane region" description="Helical" evidence="6">
    <location>
        <begin position="667"/>
        <end position="688"/>
    </location>
</feature>
<dbReference type="InterPro" id="IPR013525">
    <property type="entry name" value="ABC2_TM"/>
</dbReference>
<feature type="transmembrane region" description="Helical" evidence="6">
    <location>
        <begin position="384"/>
        <end position="406"/>
    </location>
</feature>
<dbReference type="PANTHER" id="PTHR43077">
    <property type="entry name" value="TRANSPORT PERMEASE YVFS-RELATED"/>
    <property type="match status" value="1"/>
</dbReference>
<dbReference type="EMBL" id="JBHLWV010000024">
    <property type="protein sequence ID" value="MFC0315932.1"/>
    <property type="molecule type" value="Genomic_DNA"/>
</dbReference>
<organism evidence="8 9">
    <name type="scientific">Gordonia phosphorivorans</name>
    <dbReference type="NCBI Taxonomy" id="1056982"/>
    <lineage>
        <taxon>Bacteria</taxon>
        <taxon>Bacillati</taxon>
        <taxon>Actinomycetota</taxon>
        <taxon>Actinomycetes</taxon>
        <taxon>Mycobacteriales</taxon>
        <taxon>Gordoniaceae</taxon>
        <taxon>Gordonia</taxon>
    </lineage>
</organism>
<keyword evidence="2 6" id="KW-0812">Transmembrane</keyword>
<name>A0ABV6HAM3_9ACTN</name>
<feature type="transmembrane region" description="Helical" evidence="6">
    <location>
        <begin position="520"/>
        <end position="539"/>
    </location>
</feature>
<evidence type="ECO:0000256" key="2">
    <source>
        <dbReference type="ARBA" id="ARBA00022692"/>
    </source>
</evidence>
<dbReference type="Pfam" id="PF12698">
    <property type="entry name" value="ABC2_membrane_3"/>
    <property type="match status" value="1"/>
</dbReference>